<evidence type="ECO:0000313" key="3">
    <source>
        <dbReference type="Proteomes" id="UP000800096"/>
    </source>
</evidence>
<dbReference type="AlphaFoldDB" id="A0A6A5QTM1"/>
<sequence length="324" mass="36140">MDSRSFEYEASVAEDSGYASDDNDDGGQNISEESDARVVHSTDAACGTLAPGDRVPRSQVRICGPTMRVTTPNRSRIPFHATTSRNESSTDARSTSVDRIIHQVRNTIDRPELSVTQQRSLCRSLDQLAVLQQAARNVQLQHVQPRAVPPPEYGPQPRPLSEAAIRQNMTARERAAHSAALQRSGHPVNLRPADADPLIRYNDAYDDLIGTRSLYGGSVLASAIRDGDDVTYARRYAQNCHNGLQYQRGHQHITSENRYLVEIRQARWLAGLPTVELDAELTYRIICEPDAWGWIGVCVRGTGWTERRRCYCERVDCGSRIVPS</sequence>
<accession>A0A6A5QTM1</accession>
<gene>
    <name evidence="2" type="ORF">BDU57DRAFT_180806</name>
</gene>
<proteinExistence type="predicted"/>
<evidence type="ECO:0000256" key="1">
    <source>
        <dbReference type="SAM" id="MobiDB-lite"/>
    </source>
</evidence>
<organism evidence="2 3">
    <name type="scientific">Ampelomyces quisqualis</name>
    <name type="common">Powdery mildew agent</name>
    <dbReference type="NCBI Taxonomy" id="50730"/>
    <lineage>
        <taxon>Eukaryota</taxon>
        <taxon>Fungi</taxon>
        <taxon>Dikarya</taxon>
        <taxon>Ascomycota</taxon>
        <taxon>Pezizomycotina</taxon>
        <taxon>Dothideomycetes</taxon>
        <taxon>Pleosporomycetidae</taxon>
        <taxon>Pleosporales</taxon>
        <taxon>Pleosporineae</taxon>
        <taxon>Phaeosphaeriaceae</taxon>
        <taxon>Ampelomyces</taxon>
    </lineage>
</organism>
<dbReference type="OrthoDB" id="3799933at2759"/>
<name>A0A6A5QTM1_AMPQU</name>
<protein>
    <submittedName>
        <fullName evidence="2">Uncharacterized protein</fullName>
    </submittedName>
</protein>
<evidence type="ECO:0000313" key="2">
    <source>
        <dbReference type="EMBL" id="KAF1917914.1"/>
    </source>
</evidence>
<feature type="region of interest" description="Disordered" evidence="1">
    <location>
        <begin position="1"/>
        <end position="38"/>
    </location>
</feature>
<reference evidence="2" key="1">
    <citation type="journal article" date="2020" name="Stud. Mycol.">
        <title>101 Dothideomycetes genomes: a test case for predicting lifestyles and emergence of pathogens.</title>
        <authorList>
            <person name="Haridas S."/>
            <person name="Albert R."/>
            <person name="Binder M."/>
            <person name="Bloem J."/>
            <person name="Labutti K."/>
            <person name="Salamov A."/>
            <person name="Andreopoulos B."/>
            <person name="Baker S."/>
            <person name="Barry K."/>
            <person name="Bills G."/>
            <person name="Bluhm B."/>
            <person name="Cannon C."/>
            <person name="Castanera R."/>
            <person name="Culley D."/>
            <person name="Daum C."/>
            <person name="Ezra D."/>
            <person name="Gonzalez J."/>
            <person name="Henrissat B."/>
            <person name="Kuo A."/>
            <person name="Liang C."/>
            <person name="Lipzen A."/>
            <person name="Lutzoni F."/>
            <person name="Magnuson J."/>
            <person name="Mondo S."/>
            <person name="Nolan M."/>
            <person name="Ohm R."/>
            <person name="Pangilinan J."/>
            <person name="Park H.-J."/>
            <person name="Ramirez L."/>
            <person name="Alfaro M."/>
            <person name="Sun H."/>
            <person name="Tritt A."/>
            <person name="Yoshinaga Y."/>
            <person name="Zwiers L.-H."/>
            <person name="Turgeon B."/>
            <person name="Goodwin S."/>
            <person name="Spatafora J."/>
            <person name="Crous P."/>
            <person name="Grigoriev I."/>
        </authorList>
    </citation>
    <scope>NUCLEOTIDE SEQUENCE</scope>
    <source>
        <strain evidence="2">HMLAC05119</strain>
    </source>
</reference>
<dbReference type="EMBL" id="ML979134">
    <property type="protein sequence ID" value="KAF1917914.1"/>
    <property type="molecule type" value="Genomic_DNA"/>
</dbReference>
<keyword evidence="3" id="KW-1185">Reference proteome</keyword>
<dbReference type="Proteomes" id="UP000800096">
    <property type="component" value="Unassembled WGS sequence"/>
</dbReference>